<proteinExistence type="predicted"/>
<keyword evidence="3" id="KW-0723">Serine/threonine-protein kinase</keyword>
<keyword evidence="3" id="KW-0808">Transferase</keyword>
<protein>
    <submittedName>
        <fullName evidence="3">Serine/threonine protein kinase</fullName>
    </submittedName>
</protein>
<dbReference type="OrthoDB" id="240423at2"/>
<dbReference type="InterPro" id="IPR000719">
    <property type="entry name" value="Prot_kinase_dom"/>
</dbReference>
<dbReference type="Pfam" id="PF00069">
    <property type="entry name" value="Pkinase"/>
    <property type="match status" value="1"/>
</dbReference>
<dbReference type="SUPFAM" id="SSF56112">
    <property type="entry name" value="Protein kinase-like (PK-like)"/>
    <property type="match status" value="1"/>
</dbReference>
<feature type="domain" description="Protein kinase" evidence="2">
    <location>
        <begin position="99"/>
        <end position="358"/>
    </location>
</feature>
<reference evidence="3 4" key="1">
    <citation type="submission" date="2019-08" db="EMBL/GenBank/DDBJ databases">
        <title>Complete genome sequence of Candidatus Uab amorphum.</title>
        <authorList>
            <person name="Shiratori T."/>
            <person name="Suzuki S."/>
            <person name="Kakizawa Y."/>
            <person name="Ishida K."/>
        </authorList>
    </citation>
    <scope>NUCLEOTIDE SEQUENCE [LARGE SCALE GENOMIC DNA]</scope>
    <source>
        <strain evidence="3 4">SRT547</strain>
    </source>
</reference>
<feature type="compositionally biased region" description="Basic and acidic residues" evidence="1">
    <location>
        <begin position="9"/>
        <end position="21"/>
    </location>
</feature>
<accession>A0A5S9F1M4</accession>
<sequence>MSEQQENSPEQKAKQNTKKDIFAQNIEPSNQQQDLYYSKFDTLPITQDSKSNHLTSPSTSNSTSHDKIADRFQQLANRSHSSKQYNRNSQKEIWIEGKYKVIKKRETSDDSIYYEVCDSHNNKAILEFMHRLNEKEQHKTHQRIAQIMALSHGNIQNILDHGMYKSNIFIVRDYIEEKRQLQHITSPPIDISIGIVIQILTALEHLHSYNYVHLSLNPSTIYVCNNNIKIQMVLPKRLRNPVDFHKMNSEYVHAYYIPLEQIQKSKSATSLADIYATGAILFYLLAGRAPFVEIKKTLDRLFYAKLKDHYQRLPEIRSDLPQNIVAVVEKAMGHKLHDRYQSAMEMKEDLQNCLAMDG</sequence>
<dbReference type="AlphaFoldDB" id="A0A5S9F1M4"/>
<dbReference type="KEGG" id="uam:UABAM_00694"/>
<dbReference type="Gene3D" id="1.10.510.10">
    <property type="entry name" value="Transferase(Phosphotransferase) domain 1"/>
    <property type="match status" value="1"/>
</dbReference>
<feature type="compositionally biased region" description="Polar residues" evidence="1">
    <location>
        <begin position="47"/>
        <end position="63"/>
    </location>
</feature>
<dbReference type="PROSITE" id="PS50011">
    <property type="entry name" value="PROTEIN_KINASE_DOM"/>
    <property type="match status" value="1"/>
</dbReference>
<evidence type="ECO:0000256" key="1">
    <source>
        <dbReference type="SAM" id="MobiDB-lite"/>
    </source>
</evidence>
<keyword evidence="4" id="KW-1185">Reference proteome</keyword>
<dbReference type="RefSeq" id="WP_151966599.1">
    <property type="nucleotide sequence ID" value="NZ_AP019860.1"/>
</dbReference>
<dbReference type="PANTHER" id="PTHR24347">
    <property type="entry name" value="SERINE/THREONINE-PROTEIN KINASE"/>
    <property type="match status" value="1"/>
</dbReference>
<gene>
    <name evidence="3" type="ORF">UABAM_00694</name>
</gene>
<evidence type="ECO:0000259" key="2">
    <source>
        <dbReference type="PROSITE" id="PS50011"/>
    </source>
</evidence>
<evidence type="ECO:0000313" key="3">
    <source>
        <dbReference type="EMBL" id="BBM82351.1"/>
    </source>
</evidence>
<dbReference type="InterPro" id="IPR011009">
    <property type="entry name" value="Kinase-like_dom_sf"/>
</dbReference>
<keyword evidence="3" id="KW-0418">Kinase</keyword>
<feature type="compositionally biased region" description="Polar residues" evidence="1">
    <location>
        <begin position="26"/>
        <end position="35"/>
    </location>
</feature>
<evidence type="ECO:0000313" key="4">
    <source>
        <dbReference type="Proteomes" id="UP000326354"/>
    </source>
</evidence>
<feature type="region of interest" description="Disordered" evidence="1">
    <location>
        <begin position="1"/>
        <end position="39"/>
    </location>
</feature>
<dbReference type="GO" id="GO:0005524">
    <property type="term" value="F:ATP binding"/>
    <property type="evidence" value="ECO:0007669"/>
    <property type="project" value="InterPro"/>
</dbReference>
<dbReference type="SMART" id="SM00220">
    <property type="entry name" value="S_TKc"/>
    <property type="match status" value="1"/>
</dbReference>
<dbReference type="EMBL" id="AP019860">
    <property type="protein sequence ID" value="BBM82351.1"/>
    <property type="molecule type" value="Genomic_DNA"/>
</dbReference>
<dbReference type="Proteomes" id="UP000326354">
    <property type="component" value="Chromosome"/>
</dbReference>
<organism evidence="3 4">
    <name type="scientific">Uabimicrobium amorphum</name>
    <dbReference type="NCBI Taxonomy" id="2596890"/>
    <lineage>
        <taxon>Bacteria</taxon>
        <taxon>Pseudomonadati</taxon>
        <taxon>Planctomycetota</taxon>
        <taxon>Candidatus Uabimicrobiia</taxon>
        <taxon>Candidatus Uabimicrobiales</taxon>
        <taxon>Candidatus Uabimicrobiaceae</taxon>
        <taxon>Candidatus Uabimicrobium</taxon>
    </lineage>
</organism>
<name>A0A5S9F1M4_UABAM</name>
<feature type="region of interest" description="Disordered" evidence="1">
    <location>
        <begin position="47"/>
        <end position="66"/>
    </location>
</feature>
<dbReference type="GO" id="GO:0004674">
    <property type="term" value="F:protein serine/threonine kinase activity"/>
    <property type="evidence" value="ECO:0007669"/>
    <property type="project" value="UniProtKB-KW"/>
</dbReference>